<dbReference type="InterPro" id="IPR045164">
    <property type="entry name" value="RBM41/RNPC3"/>
</dbReference>
<dbReference type="SUPFAM" id="SSF54928">
    <property type="entry name" value="RNA-binding domain, RBD"/>
    <property type="match status" value="1"/>
</dbReference>
<evidence type="ECO:0000256" key="1">
    <source>
        <dbReference type="ARBA" id="ARBA00022884"/>
    </source>
</evidence>
<dbReference type="InterPro" id="IPR035979">
    <property type="entry name" value="RBD_domain_sf"/>
</dbReference>
<gene>
    <name evidence="6" type="primary">LOC102805119</name>
</gene>
<evidence type="ECO:0000313" key="5">
    <source>
        <dbReference type="Proteomes" id="UP000694865"/>
    </source>
</evidence>
<sequence length="442" mass="49655">MEQSTSYRNTGIPCGDSRKYRSRGVTRTSEDPYTPYDDQALDSAPSDSVVTATDRQLKRLLDKQMDTNVSIEGQLAQKKQFTESLTFKPFIERAAGQLSLDEFAKLQEEEDELEELRQCGLSEEEIHLYLHHEGKHFTGMPTKKRKSSMDPLAYKNKVKEIKRRIELRKTVLSAKQPETFLHVKSMSRHEMEIERSLYHGTDKAESLNHLIAREIPRGLEEDPINNLDCIAQELFGKIKKVNEHKTKSSQIPHAECTLAIAGPAIKEDKAAICGCTSLPVVSSSQYGSQEAIPSGVNDGDLLLTSAVDSMTAKVEHMINNKPVKIKGDIESIPEDQIVKNRLSCEVLRGLPRFKDYEPGSPNKVLYVKNLASGVTESDLVALFIRFQNTERSPVLFRLLTGRMKGQAFITFDCVESAVKALQLINGYLLKGKPIVIQYGKKQ</sequence>
<proteinExistence type="predicted"/>
<dbReference type="GeneID" id="102805119"/>
<dbReference type="CDD" id="cd12239">
    <property type="entry name" value="RRM2_RBM40_like"/>
    <property type="match status" value="1"/>
</dbReference>
<evidence type="ECO:0000256" key="2">
    <source>
        <dbReference type="PROSITE-ProRule" id="PRU00176"/>
    </source>
</evidence>
<feature type="domain" description="RRM" evidence="4">
    <location>
        <begin position="363"/>
        <end position="441"/>
    </location>
</feature>
<dbReference type="InterPro" id="IPR012677">
    <property type="entry name" value="Nucleotide-bd_a/b_plait_sf"/>
</dbReference>
<dbReference type="Pfam" id="PF00076">
    <property type="entry name" value="RRM_1"/>
    <property type="match status" value="1"/>
</dbReference>
<organism evidence="5 6">
    <name type="scientific">Saccoglossus kowalevskii</name>
    <name type="common">Acorn worm</name>
    <dbReference type="NCBI Taxonomy" id="10224"/>
    <lineage>
        <taxon>Eukaryota</taxon>
        <taxon>Metazoa</taxon>
        <taxon>Hemichordata</taxon>
        <taxon>Enteropneusta</taxon>
        <taxon>Harrimaniidae</taxon>
        <taxon>Saccoglossus</taxon>
    </lineage>
</organism>
<keyword evidence="1 2" id="KW-0694">RNA-binding</keyword>
<name>A0ABM0M627_SACKO</name>
<feature type="region of interest" description="Disordered" evidence="3">
    <location>
        <begin position="1"/>
        <end position="47"/>
    </location>
</feature>
<dbReference type="RefSeq" id="XP_006815468.1">
    <property type="nucleotide sequence ID" value="XM_006815405.1"/>
</dbReference>
<dbReference type="PANTHER" id="PTHR16105">
    <property type="entry name" value="RNA-BINDING REGION-CONTAINING PROTEIN 3"/>
    <property type="match status" value="1"/>
</dbReference>
<protein>
    <submittedName>
        <fullName evidence="6">RNA-binding protein 41-like</fullName>
    </submittedName>
</protein>
<evidence type="ECO:0000259" key="4">
    <source>
        <dbReference type="PROSITE" id="PS50102"/>
    </source>
</evidence>
<evidence type="ECO:0000313" key="6">
    <source>
        <dbReference type="RefSeq" id="XP_006815468.1"/>
    </source>
</evidence>
<dbReference type="Proteomes" id="UP000694865">
    <property type="component" value="Unplaced"/>
</dbReference>
<evidence type="ECO:0000256" key="3">
    <source>
        <dbReference type="SAM" id="MobiDB-lite"/>
    </source>
</evidence>
<reference evidence="6" key="1">
    <citation type="submission" date="2025-08" db="UniProtKB">
        <authorList>
            <consortium name="RefSeq"/>
        </authorList>
    </citation>
    <scope>IDENTIFICATION</scope>
    <source>
        <tissue evidence="6">Testes</tissue>
    </source>
</reference>
<accession>A0ABM0M627</accession>
<dbReference type="PANTHER" id="PTHR16105:SF2">
    <property type="entry name" value="RNA-BINDING PROTEIN 41"/>
    <property type="match status" value="1"/>
</dbReference>
<dbReference type="SMART" id="SM00360">
    <property type="entry name" value="RRM"/>
    <property type="match status" value="1"/>
</dbReference>
<dbReference type="Gene3D" id="3.30.70.330">
    <property type="match status" value="1"/>
</dbReference>
<dbReference type="PROSITE" id="PS50102">
    <property type="entry name" value="RRM"/>
    <property type="match status" value="1"/>
</dbReference>
<keyword evidence="5" id="KW-1185">Reference proteome</keyword>
<dbReference type="InterPro" id="IPR000504">
    <property type="entry name" value="RRM_dom"/>
</dbReference>